<name>A0A2H1VEU0_SPOFR</name>
<sequence length="410" mass="47678">MMPPKKISQCHQPLVELIYKLAGDCNMQLSDYVVEIGYDDVDSFLTGLFKVQLKGTVNGQKIKKKLLIKWHQESKMRVCFRDAYKRECTFYKLILPSLLDIQNKIVNMEGLKMRFPNCIYASDEYDKETIVVQDLKQDGFGLRDRLFKTNLEYVSLVMKTLAKLHALSYVLQKTDPKKFEEIACLCEEDVQYCKPGPAPKSMKSYYEASVHVVQDADARDKLTRLTPDILTVLYKCTRSDKYSTICHGDCWNNNILYQHRGCKPVDVVLVDYQLMRFTSPVTDIAYFLYMSTDGDFLDKHYDQVLDIYYGTLTAVLRHCNLDVDTVYPRNIFEKQLKEYSVLGLIEALVSMMIITAPYEDALKMTEMKYEHSEEAHEDESRDNVLFVERVNGIVNDFFKRNYSLDSLLTE</sequence>
<dbReference type="InterPro" id="IPR004119">
    <property type="entry name" value="EcKL"/>
</dbReference>
<accession>A0A2H1VEU0</accession>
<organism evidence="2">
    <name type="scientific">Spodoptera frugiperda</name>
    <name type="common">Fall armyworm</name>
    <dbReference type="NCBI Taxonomy" id="7108"/>
    <lineage>
        <taxon>Eukaryota</taxon>
        <taxon>Metazoa</taxon>
        <taxon>Ecdysozoa</taxon>
        <taxon>Arthropoda</taxon>
        <taxon>Hexapoda</taxon>
        <taxon>Insecta</taxon>
        <taxon>Pterygota</taxon>
        <taxon>Neoptera</taxon>
        <taxon>Endopterygota</taxon>
        <taxon>Lepidoptera</taxon>
        <taxon>Glossata</taxon>
        <taxon>Ditrysia</taxon>
        <taxon>Noctuoidea</taxon>
        <taxon>Noctuidae</taxon>
        <taxon>Amphipyrinae</taxon>
        <taxon>Spodoptera</taxon>
    </lineage>
</organism>
<proteinExistence type="predicted"/>
<dbReference type="SMART" id="SM00587">
    <property type="entry name" value="CHK"/>
    <property type="match status" value="1"/>
</dbReference>
<dbReference type="InterPro" id="IPR011009">
    <property type="entry name" value="Kinase-like_dom_sf"/>
</dbReference>
<evidence type="ECO:0000313" key="2">
    <source>
        <dbReference type="EMBL" id="SOQ39296.1"/>
    </source>
</evidence>
<dbReference type="SUPFAM" id="SSF56112">
    <property type="entry name" value="Protein kinase-like (PK-like)"/>
    <property type="match status" value="1"/>
</dbReference>
<protein>
    <submittedName>
        <fullName evidence="2">SFRICE_022622</fullName>
    </submittedName>
</protein>
<dbReference type="InterPro" id="IPR015897">
    <property type="entry name" value="CHK_kinase-like"/>
</dbReference>
<reference evidence="2" key="1">
    <citation type="submission" date="2016-07" db="EMBL/GenBank/DDBJ databases">
        <authorList>
            <person name="Bretaudeau A."/>
        </authorList>
    </citation>
    <scope>NUCLEOTIDE SEQUENCE</scope>
    <source>
        <strain evidence="2">Rice</strain>
        <tissue evidence="2">Whole body</tissue>
    </source>
</reference>
<gene>
    <name evidence="2" type="ORF">SFRICE_022622</name>
</gene>
<dbReference type="Pfam" id="PF02958">
    <property type="entry name" value="EcKL"/>
    <property type="match status" value="1"/>
</dbReference>
<dbReference type="AlphaFoldDB" id="A0A2H1VEU0"/>
<dbReference type="Gene3D" id="3.90.1200.10">
    <property type="match status" value="1"/>
</dbReference>
<dbReference type="PANTHER" id="PTHR11012:SF30">
    <property type="entry name" value="PROTEIN KINASE-LIKE DOMAIN-CONTAINING"/>
    <property type="match status" value="1"/>
</dbReference>
<feature type="domain" description="CHK kinase-like" evidence="1">
    <location>
        <begin position="130"/>
        <end position="318"/>
    </location>
</feature>
<dbReference type="EMBL" id="ODYU01002157">
    <property type="protein sequence ID" value="SOQ39296.1"/>
    <property type="molecule type" value="Genomic_DNA"/>
</dbReference>
<evidence type="ECO:0000259" key="1">
    <source>
        <dbReference type="SMART" id="SM00587"/>
    </source>
</evidence>
<dbReference type="PANTHER" id="PTHR11012">
    <property type="entry name" value="PROTEIN KINASE-LIKE DOMAIN-CONTAINING"/>
    <property type="match status" value="1"/>
</dbReference>